<dbReference type="NCBIfam" id="TIGR01979">
    <property type="entry name" value="sufS"/>
    <property type="match status" value="1"/>
</dbReference>
<organism evidence="10 11">
    <name type="scientific">Pseudoalteromonas xiamenensis</name>
    <dbReference type="NCBI Taxonomy" id="882626"/>
    <lineage>
        <taxon>Bacteria</taxon>
        <taxon>Pseudomonadati</taxon>
        <taxon>Pseudomonadota</taxon>
        <taxon>Gammaproteobacteria</taxon>
        <taxon>Alteromonadales</taxon>
        <taxon>Pseudoalteromonadaceae</taxon>
        <taxon>Pseudoalteromonas</taxon>
    </lineage>
</organism>
<dbReference type="Proteomes" id="UP000664904">
    <property type="component" value="Chromosome"/>
</dbReference>
<dbReference type="EC" id="2.8.1.7" evidence="3 8"/>
<dbReference type="PANTHER" id="PTHR43586:SF8">
    <property type="entry name" value="CYSTEINE DESULFURASE 1, CHLOROPLASTIC"/>
    <property type="match status" value="1"/>
</dbReference>
<proteinExistence type="inferred from homology"/>
<dbReference type="KEGG" id="pxi:J5O05_00555"/>
<dbReference type="CDD" id="cd06453">
    <property type="entry name" value="SufS_like"/>
    <property type="match status" value="1"/>
</dbReference>
<evidence type="ECO:0000256" key="7">
    <source>
        <dbReference type="RuleBase" id="RU004504"/>
    </source>
</evidence>
<comment type="similarity">
    <text evidence="2 8">Belongs to the class-V pyridoxal-phosphate-dependent aminotransferase family. Csd subfamily.</text>
</comment>
<dbReference type="InterPro" id="IPR000192">
    <property type="entry name" value="Aminotrans_V_dom"/>
</dbReference>
<dbReference type="SUPFAM" id="SSF53383">
    <property type="entry name" value="PLP-dependent transferases"/>
    <property type="match status" value="1"/>
</dbReference>
<dbReference type="PANTHER" id="PTHR43586">
    <property type="entry name" value="CYSTEINE DESULFURASE"/>
    <property type="match status" value="1"/>
</dbReference>
<feature type="domain" description="Aminotransferase class V" evidence="9">
    <location>
        <begin position="24"/>
        <end position="391"/>
    </location>
</feature>
<dbReference type="InterPro" id="IPR010970">
    <property type="entry name" value="Cys_dSase_SufS"/>
</dbReference>
<dbReference type="AlphaFoldDB" id="A0A975HMV2"/>
<keyword evidence="5 8" id="KW-0663">Pyridoxal phosphate</keyword>
<dbReference type="GO" id="GO:0006534">
    <property type="term" value="P:cysteine metabolic process"/>
    <property type="evidence" value="ECO:0007669"/>
    <property type="project" value="UniProtKB-UniRule"/>
</dbReference>
<dbReference type="InterPro" id="IPR015422">
    <property type="entry name" value="PyrdxlP-dep_Trfase_small"/>
</dbReference>
<name>A0A975HMV2_9GAMM</name>
<evidence type="ECO:0000259" key="9">
    <source>
        <dbReference type="Pfam" id="PF00266"/>
    </source>
</evidence>
<dbReference type="InterPro" id="IPR015421">
    <property type="entry name" value="PyrdxlP-dep_Trfase_major"/>
</dbReference>
<reference evidence="10" key="1">
    <citation type="submission" date="2021-03" db="EMBL/GenBank/DDBJ databases">
        <title>Complete Genome of Pseudoalteromonas xiamenensis STKMTI.2, a new potential marine bacterium producing anti-Vibrio compounds.</title>
        <authorList>
            <person name="Handayani D.P."/>
            <person name="Isnansetyo A."/>
            <person name="Istiqomah I."/>
            <person name="Jumina J."/>
        </authorList>
    </citation>
    <scope>NUCLEOTIDE SEQUENCE</scope>
    <source>
        <strain evidence="10">STKMTI.2</strain>
    </source>
</reference>
<comment type="cofactor">
    <cofactor evidence="1 7">
        <name>pyridoxal 5'-phosphate</name>
        <dbReference type="ChEBI" id="CHEBI:597326"/>
    </cofactor>
</comment>
<dbReference type="Gene3D" id="3.40.640.10">
    <property type="entry name" value="Type I PLP-dependent aspartate aminotransferase-like (Major domain)"/>
    <property type="match status" value="1"/>
</dbReference>
<dbReference type="PROSITE" id="PS00595">
    <property type="entry name" value="AA_TRANSFER_CLASS_5"/>
    <property type="match status" value="1"/>
</dbReference>
<dbReference type="GO" id="GO:0030170">
    <property type="term" value="F:pyridoxal phosphate binding"/>
    <property type="evidence" value="ECO:0007669"/>
    <property type="project" value="UniProtKB-UniRule"/>
</dbReference>
<dbReference type="InterPro" id="IPR020578">
    <property type="entry name" value="Aminotrans_V_PyrdxlP_BS"/>
</dbReference>
<evidence type="ECO:0000256" key="1">
    <source>
        <dbReference type="ARBA" id="ARBA00001933"/>
    </source>
</evidence>
<protein>
    <recommendedName>
        <fullName evidence="3 8">Cysteine desulfurase</fullName>
        <ecNumber evidence="3 8">2.8.1.7</ecNumber>
    </recommendedName>
</protein>
<gene>
    <name evidence="10" type="ORF">J5O05_00555</name>
</gene>
<evidence type="ECO:0000256" key="2">
    <source>
        <dbReference type="ARBA" id="ARBA00010447"/>
    </source>
</evidence>
<dbReference type="Pfam" id="PF00266">
    <property type="entry name" value="Aminotran_5"/>
    <property type="match status" value="1"/>
</dbReference>
<dbReference type="Gene3D" id="3.90.1150.10">
    <property type="entry name" value="Aspartate Aminotransferase, domain 1"/>
    <property type="match status" value="1"/>
</dbReference>
<dbReference type="RefSeq" id="WP_208843141.1">
    <property type="nucleotide sequence ID" value="NZ_CP072133.1"/>
</dbReference>
<dbReference type="GO" id="GO:0031071">
    <property type="term" value="F:cysteine desulfurase activity"/>
    <property type="evidence" value="ECO:0007669"/>
    <property type="project" value="UniProtKB-UniRule"/>
</dbReference>
<comment type="catalytic activity">
    <reaction evidence="6 8">
        <text>(sulfur carrier)-H + L-cysteine = (sulfur carrier)-SH + L-alanine</text>
        <dbReference type="Rhea" id="RHEA:43892"/>
        <dbReference type="Rhea" id="RHEA-COMP:14737"/>
        <dbReference type="Rhea" id="RHEA-COMP:14739"/>
        <dbReference type="ChEBI" id="CHEBI:29917"/>
        <dbReference type="ChEBI" id="CHEBI:35235"/>
        <dbReference type="ChEBI" id="CHEBI:57972"/>
        <dbReference type="ChEBI" id="CHEBI:64428"/>
        <dbReference type="EC" id="2.8.1.7"/>
    </reaction>
</comment>
<accession>A0A975HMV2</accession>
<evidence type="ECO:0000256" key="8">
    <source>
        <dbReference type="RuleBase" id="RU004506"/>
    </source>
</evidence>
<evidence type="ECO:0000256" key="6">
    <source>
        <dbReference type="ARBA" id="ARBA00050776"/>
    </source>
</evidence>
<evidence type="ECO:0000256" key="3">
    <source>
        <dbReference type="ARBA" id="ARBA00012239"/>
    </source>
</evidence>
<evidence type="ECO:0000313" key="10">
    <source>
        <dbReference type="EMBL" id="QTH71515.1"/>
    </source>
</evidence>
<evidence type="ECO:0000256" key="4">
    <source>
        <dbReference type="ARBA" id="ARBA00022679"/>
    </source>
</evidence>
<evidence type="ECO:0000256" key="5">
    <source>
        <dbReference type="ARBA" id="ARBA00022898"/>
    </source>
</evidence>
<dbReference type="InterPro" id="IPR015424">
    <property type="entry name" value="PyrdxlP-dep_Trfase"/>
</dbReference>
<keyword evidence="4 8" id="KW-0808">Transferase</keyword>
<comment type="function">
    <text evidence="8">Catalyzes the removal of elemental sulfur and selenium atoms from L-cysteine, L-cystine, L-selenocysteine, and L-selenocystine to produce L-alanine.</text>
</comment>
<evidence type="ECO:0000313" key="11">
    <source>
        <dbReference type="Proteomes" id="UP000664904"/>
    </source>
</evidence>
<keyword evidence="11" id="KW-1185">Reference proteome</keyword>
<sequence length="405" mass="44740">MFDVQAIRSEFPILESQVHGNPLVYFDNGATTQKPNMVIEAERQFYLQHNANVHRGAHYLSACATRQYEETRSRLAAYLEVETKEIVWTKGATESLNLIAHGLQNHISKNEVILLSELEHHANIVPWQQLANKTGAIVKAIPVDSQGIISIDVALEYIQRYKPRIFAIAHASNGLGNIQPVAQLIAEAKKHNTICVVDGAQAFAHLAPKPIELGCDFYVGSAHKAFGPTGVGFLYGRYELLNQLLPYQTGGEMIDTVTIEHTTFNDAPSKFEAGTPNIAGVVAFGAALKFIQAIDRRTSQKHELTLRTALVEELRRIPNIVLIGDHEHNIGTVSFVVNGVHPLDIATLLDHQGIAVRTGHHCNQPLMQKLQISGTVRVSFSLYNTLDEIALFITALNESLDLLKD</sequence>
<dbReference type="EMBL" id="CP072133">
    <property type="protein sequence ID" value="QTH71515.1"/>
    <property type="molecule type" value="Genomic_DNA"/>
</dbReference>